<organism evidence="3">
    <name type="scientific">Vecturithrix granuli</name>
    <dbReference type="NCBI Taxonomy" id="1499967"/>
    <lineage>
        <taxon>Bacteria</taxon>
        <taxon>Candidatus Moduliflexota</taxon>
        <taxon>Candidatus Vecturitrichia</taxon>
        <taxon>Candidatus Vecturitrichales</taxon>
        <taxon>Candidatus Vecturitrichaceae</taxon>
        <taxon>Candidatus Vecturithrix</taxon>
    </lineage>
</organism>
<proteinExistence type="predicted"/>
<accession>A0A081C2B6</accession>
<dbReference type="HOGENOM" id="CLU_1479313_0_0_0"/>
<evidence type="ECO:0000256" key="1">
    <source>
        <dbReference type="SAM" id="MobiDB-lite"/>
    </source>
</evidence>
<dbReference type="Proteomes" id="UP000030661">
    <property type="component" value="Unassembled WGS sequence"/>
</dbReference>
<dbReference type="EMBL" id="DF820468">
    <property type="protein sequence ID" value="GAK58721.1"/>
    <property type="molecule type" value="Genomic_DNA"/>
</dbReference>
<name>A0A081C2B6_VECG1</name>
<evidence type="ECO:0000313" key="4">
    <source>
        <dbReference type="Proteomes" id="UP000030661"/>
    </source>
</evidence>
<evidence type="ECO:0000313" key="3">
    <source>
        <dbReference type="EMBL" id="GAK58721.1"/>
    </source>
</evidence>
<gene>
    <name evidence="3" type="ORF">U27_05696</name>
</gene>
<feature type="domain" description="Trypsin-co-occurring" evidence="2">
    <location>
        <begin position="9"/>
        <end position="140"/>
    </location>
</feature>
<protein>
    <recommendedName>
        <fullName evidence="2">Trypsin-co-occurring domain-containing protein</fullName>
    </recommendedName>
</protein>
<keyword evidence="4" id="KW-1185">Reference proteome</keyword>
<dbReference type="STRING" id="1499967.U27_05696"/>
<evidence type="ECO:0000259" key="2">
    <source>
        <dbReference type="Pfam" id="PF19631"/>
    </source>
</evidence>
<dbReference type="InterPro" id="IPR045608">
    <property type="entry name" value="Trypco2"/>
</dbReference>
<dbReference type="AlphaFoldDB" id="A0A081C2B6"/>
<feature type="region of interest" description="Disordered" evidence="1">
    <location>
        <begin position="159"/>
        <end position="182"/>
    </location>
</feature>
<sequence length="182" mass="20134">MKLTNENSIGLSDFIEQMKSELLIFSCKLGDSSLERLEKEGGLPENILKKLRSLKNQKLKVSELLEKVGEDLSDKDKKFILKNVRDIPLLAVEEIDLEIKAVVSKAEGGGAELRLPFLEAGLNSTTNKESIQTAHVKLRPIFTVEELLEGTDSEIVQQMKEEGKGSILRSGNLSTSHSGELD</sequence>
<dbReference type="Pfam" id="PF19631">
    <property type="entry name" value="Trypco2"/>
    <property type="match status" value="1"/>
</dbReference>
<feature type="compositionally biased region" description="Polar residues" evidence="1">
    <location>
        <begin position="169"/>
        <end position="182"/>
    </location>
</feature>
<reference evidence="3" key="1">
    <citation type="journal article" date="2015" name="PeerJ">
        <title>First genomic representation of candidate bacterial phylum KSB3 points to enhanced environmental sensing as a trigger of wastewater bulking.</title>
        <authorList>
            <person name="Sekiguchi Y."/>
            <person name="Ohashi A."/>
            <person name="Parks D.H."/>
            <person name="Yamauchi T."/>
            <person name="Tyson G.W."/>
            <person name="Hugenholtz P."/>
        </authorList>
    </citation>
    <scope>NUCLEOTIDE SEQUENCE [LARGE SCALE GENOMIC DNA]</scope>
</reference>